<dbReference type="FunFam" id="3.30.200.20:FF:000162">
    <property type="entry name" value="Adenine nucleotide alpha hydrolase-like domain kinase"/>
    <property type="match status" value="1"/>
</dbReference>
<dbReference type="GO" id="GO:0005524">
    <property type="term" value="F:ATP binding"/>
    <property type="evidence" value="ECO:0007669"/>
    <property type="project" value="UniProtKB-KW"/>
</dbReference>
<dbReference type="GO" id="GO:0016787">
    <property type="term" value="F:hydrolase activity"/>
    <property type="evidence" value="ECO:0007669"/>
    <property type="project" value="UniProtKB-KW"/>
</dbReference>
<proteinExistence type="predicted"/>
<dbReference type="Pfam" id="PF07714">
    <property type="entry name" value="PK_Tyr_Ser-Thr"/>
    <property type="match status" value="1"/>
</dbReference>
<keyword evidence="3" id="KW-0067">ATP-binding</keyword>
<evidence type="ECO:0000256" key="3">
    <source>
        <dbReference type="ARBA" id="ARBA00022840"/>
    </source>
</evidence>
<dbReference type="Gene3D" id="1.10.510.10">
    <property type="entry name" value="Transferase(Phosphotransferase) domain 1"/>
    <property type="match status" value="2"/>
</dbReference>
<keyword evidence="6" id="KW-0418">Kinase</keyword>
<organism evidence="6 7">
    <name type="scientific">Salix viminalis</name>
    <name type="common">Common osier</name>
    <name type="synonym">Basket willow</name>
    <dbReference type="NCBI Taxonomy" id="40686"/>
    <lineage>
        <taxon>Eukaryota</taxon>
        <taxon>Viridiplantae</taxon>
        <taxon>Streptophyta</taxon>
        <taxon>Embryophyta</taxon>
        <taxon>Tracheophyta</taxon>
        <taxon>Spermatophyta</taxon>
        <taxon>Magnoliopsida</taxon>
        <taxon>eudicotyledons</taxon>
        <taxon>Gunneridae</taxon>
        <taxon>Pentapetalae</taxon>
        <taxon>rosids</taxon>
        <taxon>fabids</taxon>
        <taxon>Malpighiales</taxon>
        <taxon>Salicaceae</taxon>
        <taxon>Saliceae</taxon>
        <taxon>Salix</taxon>
    </lineage>
</organism>
<evidence type="ECO:0000256" key="1">
    <source>
        <dbReference type="ARBA" id="ARBA00022527"/>
    </source>
</evidence>
<dbReference type="InterPro" id="IPR011009">
    <property type="entry name" value="Kinase-like_dom_sf"/>
</dbReference>
<evidence type="ECO:0000256" key="4">
    <source>
        <dbReference type="SAM" id="MobiDB-lite"/>
    </source>
</evidence>
<keyword evidence="6" id="KW-0378">Hydrolase</keyword>
<evidence type="ECO:0000313" key="6">
    <source>
        <dbReference type="EMBL" id="KAJ6675732.1"/>
    </source>
</evidence>
<dbReference type="InterPro" id="IPR001245">
    <property type="entry name" value="Ser-Thr/Tyr_kinase_cat_dom"/>
</dbReference>
<comment type="caution">
    <text evidence="6">The sequence shown here is derived from an EMBL/GenBank/DDBJ whole genome shotgun (WGS) entry which is preliminary data.</text>
</comment>
<dbReference type="Gene3D" id="3.40.50.620">
    <property type="entry name" value="HUPs"/>
    <property type="match status" value="1"/>
</dbReference>
<dbReference type="Gene3D" id="3.30.200.20">
    <property type="entry name" value="Phosphorylase Kinase, domain 1"/>
    <property type="match status" value="1"/>
</dbReference>
<feature type="compositionally biased region" description="Low complexity" evidence="4">
    <location>
        <begin position="218"/>
        <end position="230"/>
    </location>
</feature>
<reference evidence="6" key="2">
    <citation type="journal article" date="2023" name="Int. J. Mol. Sci.">
        <title>De Novo Assembly and Annotation of 11 Diverse Shrub Willow (Salix) Genomes Reveals Novel Gene Organization in Sex-Linked Regions.</title>
        <authorList>
            <person name="Hyden B."/>
            <person name="Feng K."/>
            <person name="Yates T.B."/>
            <person name="Jawdy S."/>
            <person name="Cereghino C."/>
            <person name="Smart L.B."/>
            <person name="Muchero W."/>
        </authorList>
    </citation>
    <scope>NUCLEOTIDE SEQUENCE [LARGE SCALE GENOMIC DNA]</scope>
    <source>
        <tissue evidence="6">Shoot tip</tissue>
    </source>
</reference>
<dbReference type="OrthoDB" id="757296at2759"/>
<keyword evidence="6" id="KW-0808">Transferase</keyword>
<keyword evidence="1" id="KW-0723">Serine/threonine-protein kinase</keyword>
<protein>
    <submittedName>
        <fullName evidence="6">ADENINE NUCLEOTIDE ALPHA HYDROLASE-LIKE DOMAIN KINASE</fullName>
    </submittedName>
</protein>
<dbReference type="InterPro" id="IPR014729">
    <property type="entry name" value="Rossmann-like_a/b/a_fold"/>
</dbReference>
<reference evidence="6" key="1">
    <citation type="submission" date="2022-11" db="EMBL/GenBank/DDBJ databases">
        <authorList>
            <person name="Hyden B.L."/>
            <person name="Feng K."/>
            <person name="Yates T."/>
            <person name="Jawdy S."/>
            <person name="Smart L.B."/>
            <person name="Muchero W."/>
        </authorList>
    </citation>
    <scope>NUCLEOTIDE SEQUENCE</scope>
    <source>
        <tissue evidence="6">Shoot tip</tissue>
    </source>
</reference>
<dbReference type="PROSITE" id="PS50011">
    <property type="entry name" value="PROTEIN_KINASE_DOM"/>
    <property type="match status" value="1"/>
</dbReference>
<name>A0A9Q0NTQ8_SALVM</name>
<dbReference type="PANTHER" id="PTHR47989:SF14">
    <property type="entry name" value="INACTIVE PROTEIN KINASE SELMODRAFT_444075"/>
    <property type="match status" value="1"/>
</dbReference>
<dbReference type="Proteomes" id="UP001151529">
    <property type="component" value="Chromosome 14"/>
</dbReference>
<dbReference type="GO" id="GO:0004674">
    <property type="term" value="F:protein serine/threonine kinase activity"/>
    <property type="evidence" value="ECO:0007669"/>
    <property type="project" value="UniProtKB-KW"/>
</dbReference>
<accession>A0A9Q0NTQ8</accession>
<dbReference type="CDD" id="cd00293">
    <property type="entry name" value="USP-like"/>
    <property type="match status" value="1"/>
</dbReference>
<dbReference type="EMBL" id="JAPFFL010000016">
    <property type="protein sequence ID" value="KAJ6675732.1"/>
    <property type="molecule type" value="Genomic_DNA"/>
</dbReference>
<dbReference type="PANTHER" id="PTHR47989">
    <property type="entry name" value="OS01G0750732 PROTEIN"/>
    <property type="match status" value="1"/>
</dbReference>
<feature type="compositionally biased region" description="Basic residues" evidence="4">
    <location>
        <begin position="699"/>
        <end position="708"/>
    </location>
</feature>
<evidence type="ECO:0000313" key="7">
    <source>
        <dbReference type="Proteomes" id="UP001151529"/>
    </source>
</evidence>
<feature type="region of interest" description="Disordered" evidence="4">
    <location>
        <begin position="682"/>
        <end position="708"/>
    </location>
</feature>
<gene>
    <name evidence="6" type="ORF">OIU85_011848</name>
</gene>
<dbReference type="InterPro" id="IPR000719">
    <property type="entry name" value="Prot_kinase_dom"/>
</dbReference>
<keyword evidence="7" id="KW-1185">Reference proteome</keyword>
<feature type="domain" description="Protein kinase" evidence="5">
    <location>
        <begin position="406"/>
        <end position="708"/>
    </location>
</feature>
<dbReference type="SUPFAM" id="SSF56112">
    <property type="entry name" value="Protein kinase-like (PK-like)"/>
    <property type="match status" value="2"/>
</dbReference>
<feature type="region of interest" description="Disordered" evidence="4">
    <location>
        <begin position="215"/>
        <end position="243"/>
    </location>
</feature>
<evidence type="ECO:0000259" key="5">
    <source>
        <dbReference type="PROSITE" id="PS50011"/>
    </source>
</evidence>
<dbReference type="AlphaFoldDB" id="A0A9Q0NTQ8"/>
<sequence length="708" mass="78464">MFPANTEQQQSVNHHQRTTNTVPADKVVIAVKAEKVISKTALAWALTHVVHPGDGITLLAVSTKEKSGKRFWNFPRLSGDCGSKHRERLPDFVSEISENCSQMMLQFHNQIEKLGVPQDNLEVGVRIKVVSSTPGSAVVAEARRNGATWVVLDKKLKQELKHCIEELRCNIVVMKGSQAKVLRLNLGCSDEVQTPYYSAASSPDKDVGRLLGHRMKHSTPVSSPEEPSTPYSRTGEGSSSSSYDTEMPLLLVSEQNPLFQGPNKRKYTLKDDQNSYDDQLRSMYSDGERIVPLSTNPMSALSSGQKSVVLWNPQNHIVDTCKIKSPTSRTLLDKFVQYDHDARAGRLNQSHQKEIVSSGIRDAVSLGRASSMPPPLCSLCLHKAPTFGKPPRQFSYEELEEATEGFSDMNFLAEGGFSNVYRGVLRDGQVVAVKLLNYGGSQADADFCREVRVLSCALHRNVVLLIGFCIDEKKRVLVYEYICNGSLEFHLHGNKRAPLDWNSRLKIAIGTARGLRYLHEDCRVGQIVLENYYLISMETLIANPFCFKARLDYHEGATTDGICTVLFCFRLLISGWLGGTLNVLSVARSGSLELQGILHQSTSVVENITQAVDVFAFGLVLLELMTEKHPEFAYQLKAMGLAASLCLRQDPETRPSMSKVLKILEGGDLAVPLSLDVSSVGNRSGHLRGLSSRTDPDRRRGHSRKLSH</sequence>
<keyword evidence="2" id="KW-0547">Nucleotide-binding</keyword>
<evidence type="ECO:0000256" key="2">
    <source>
        <dbReference type="ARBA" id="ARBA00022741"/>
    </source>
</evidence>